<keyword evidence="3" id="KW-1185">Reference proteome</keyword>
<proteinExistence type="predicted"/>
<name>A0ABZ1EAQ0_9ACTN</name>
<feature type="region of interest" description="Disordered" evidence="1">
    <location>
        <begin position="79"/>
        <end position="118"/>
    </location>
</feature>
<gene>
    <name evidence="2" type="ORF">OIE14_26145</name>
</gene>
<dbReference type="Proteomes" id="UP001334804">
    <property type="component" value="Chromosome"/>
</dbReference>
<feature type="region of interest" description="Disordered" evidence="1">
    <location>
        <begin position="456"/>
        <end position="479"/>
    </location>
</feature>
<evidence type="ECO:0000256" key="1">
    <source>
        <dbReference type="SAM" id="MobiDB-lite"/>
    </source>
</evidence>
<evidence type="ECO:0000313" key="2">
    <source>
        <dbReference type="EMBL" id="WSA31574.1"/>
    </source>
</evidence>
<dbReference type="RefSeq" id="WP_326563864.1">
    <property type="nucleotide sequence ID" value="NZ_CP109071.1"/>
</dbReference>
<sequence>MARDIPVGWRIREMLPVRGRLQQYRLQAGVTFRCSRCGRDTTTQTVATLDWDWSAPMCEGCHGMLSTTKDAEPVGPIVPEPWKPSVPESQKPRAGETVAALPPGKPQKREGPQGSPGKLRMDFTQLAAILRDHAAGAKLNPEKRRALKVLADDLVFPVALRYAELLDEGDAMVGRHSGKAVPTHARALARQRVDAVRRFEDRYAQRIAHVRSTSSVPDRLSRLVVREVAREKYDRAFASVLRQRGMRPEAISLPTVRLWSWLTLTPGDPTPSAVALPPAVRRLLNMHDEAFVQAVIADAKGTRPEAALEHPAVVERWAACSREIESRFRSARDHCDRALRRPVAKNQRSREIARLRTAARAYAMASARCLMAEFSLKALRLEVLRKYGQDRFQQFRIGLFMEAAEEVYRVEPGLAAEVARASAEHRRTCPRWSPNNPCLTCGPQVAAVVRERLSSSGAHVGHTQPEKSSMSAADSGEVETPACTGGDDSFICPNLGRRLSVIVGRMVGVTESRYEAGTGRFAFGFVTKHGDWGTGHGRAANEHDAWLQAVCLTGLDLSAEVSRVHMLCRDERAASVVQHVVRHRFVAEELGFPVTERTRELLSRVIRSRGKVSASASGCPQQHRGAGAAGRLADLALRARETGGTEELEAAADKIAEEFRGLAEKVGVQSPGETGQALWVLGGSDAGEFRWRAALRRVHLTGGWTELPDGLMATVEDRQRLRLVVDHPGRNPRTLQESEALLRRTGERWELHGVVWPRGMLPGTLVTYRWRLGERLVEASSELLPQPERIDQLTYRHRYDIGLVTRENAPGAEQGGQDLHLSDTAWVMRTLRILGHLSADGSAILAEEALVHNCLELGLPHKWVARVHPAVERLVKERHIGRVWGSLDGSGQPSHPPRRGETRVRLLRYVPCLERLAPAPPPRAAAQSDGHEELVSGFVRRLPAGRQASDEQRELHQEAIRAKRVVNRPLPDGYTFVRPHHRKR</sequence>
<protein>
    <submittedName>
        <fullName evidence="2">Uncharacterized protein</fullName>
    </submittedName>
</protein>
<organism evidence="2 3">
    <name type="scientific">Micromonospora peucetia</name>
    <dbReference type="NCBI Taxonomy" id="47871"/>
    <lineage>
        <taxon>Bacteria</taxon>
        <taxon>Bacillati</taxon>
        <taxon>Actinomycetota</taxon>
        <taxon>Actinomycetes</taxon>
        <taxon>Micromonosporales</taxon>
        <taxon>Micromonosporaceae</taxon>
        <taxon>Micromonospora</taxon>
    </lineage>
</organism>
<reference evidence="2 3" key="1">
    <citation type="submission" date="2022-10" db="EMBL/GenBank/DDBJ databases">
        <title>The complete genomes of actinobacterial strains from the NBC collection.</title>
        <authorList>
            <person name="Joergensen T.S."/>
            <person name="Alvarez Arevalo M."/>
            <person name="Sterndorff E.B."/>
            <person name="Faurdal D."/>
            <person name="Vuksanovic O."/>
            <person name="Mourched A.-S."/>
            <person name="Charusanti P."/>
            <person name="Shaw S."/>
            <person name="Blin K."/>
            <person name="Weber T."/>
        </authorList>
    </citation>
    <scope>NUCLEOTIDE SEQUENCE [LARGE SCALE GENOMIC DNA]</scope>
    <source>
        <strain evidence="2 3">NBC 01809</strain>
    </source>
</reference>
<dbReference type="EMBL" id="CP109071">
    <property type="protein sequence ID" value="WSA31574.1"/>
    <property type="molecule type" value="Genomic_DNA"/>
</dbReference>
<accession>A0ABZ1EAQ0</accession>
<evidence type="ECO:0000313" key="3">
    <source>
        <dbReference type="Proteomes" id="UP001334804"/>
    </source>
</evidence>